<feature type="chain" id="PRO_5040258039" description="LRRNT domain-containing protein" evidence="1">
    <location>
        <begin position="29"/>
        <end position="157"/>
    </location>
</feature>
<keyword evidence="1" id="KW-0732">Signal</keyword>
<name>A0A9N7VI47_PLEPL</name>
<comment type="caution">
    <text evidence="2">The sequence shown here is derived from an EMBL/GenBank/DDBJ whole genome shotgun (WGS) entry which is preliminary data.</text>
</comment>
<reference evidence="2" key="1">
    <citation type="submission" date="2020-03" db="EMBL/GenBank/DDBJ databases">
        <authorList>
            <person name="Weist P."/>
        </authorList>
    </citation>
    <scope>NUCLEOTIDE SEQUENCE</scope>
</reference>
<evidence type="ECO:0000256" key="1">
    <source>
        <dbReference type="SAM" id="SignalP"/>
    </source>
</evidence>
<evidence type="ECO:0000313" key="3">
    <source>
        <dbReference type="Proteomes" id="UP001153269"/>
    </source>
</evidence>
<feature type="signal peptide" evidence="1">
    <location>
        <begin position="1"/>
        <end position="28"/>
    </location>
</feature>
<dbReference type="Proteomes" id="UP001153269">
    <property type="component" value="Unassembled WGS sequence"/>
</dbReference>
<evidence type="ECO:0000313" key="2">
    <source>
        <dbReference type="EMBL" id="CAB1452751.1"/>
    </source>
</evidence>
<keyword evidence="3" id="KW-1185">Reference proteome</keyword>
<gene>
    <name evidence="2" type="ORF">PLEPLA_LOCUS40501</name>
</gene>
<dbReference type="AlphaFoldDB" id="A0A9N7VI47"/>
<organism evidence="2 3">
    <name type="scientific">Pleuronectes platessa</name>
    <name type="common">European plaice</name>
    <dbReference type="NCBI Taxonomy" id="8262"/>
    <lineage>
        <taxon>Eukaryota</taxon>
        <taxon>Metazoa</taxon>
        <taxon>Chordata</taxon>
        <taxon>Craniata</taxon>
        <taxon>Vertebrata</taxon>
        <taxon>Euteleostomi</taxon>
        <taxon>Actinopterygii</taxon>
        <taxon>Neopterygii</taxon>
        <taxon>Teleostei</taxon>
        <taxon>Neoteleostei</taxon>
        <taxon>Acanthomorphata</taxon>
        <taxon>Carangaria</taxon>
        <taxon>Pleuronectiformes</taxon>
        <taxon>Pleuronectoidei</taxon>
        <taxon>Pleuronectidae</taxon>
        <taxon>Pleuronectes</taxon>
    </lineage>
</organism>
<accession>A0A9N7VI47</accession>
<protein>
    <recommendedName>
        <fullName evidence="4">LRRNT domain-containing protein</fullName>
    </recommendedName>
</protein>
<sequence>MDLWFHSIRICWWRVLFLMSVFQDYLSSMLDCPPTCSCSQTEIYCNKSDSGRFFPLLALQDTGNNGTSVDIAELFKNISTINKWRSKVNQILLSLASSGTEATRPTLICPDDAGALGDEHVARARGVLGIHEVLPLKQRSCDDGTLSKYPPTPPPPP</sequence>
<dbReference type="EMBL" id="CADEAL010004142">
    <property type="protein sequence ID" value="CAB1452751.1"/>
    <property type="molecule type" value="Genomic_DNA"/>
</dbReference>
<proteinExistence type="predicted"/>
<evidence type="ECO:0008006" key="4">
    <source>
        <dbReference type="Google" id="ProtNLM"/>
    </source>
</evidence>